<dbReference type="Gene3D" id="3.40.50.300">
    <property type="entry name" value="P-loop containing nucleotide triphosphate hydrolases"/>
    <property type="match status" value="1"/>
</dbReference>
<gene>
    <name evidence="6" type="ORF">TPAS_1311</name>
</gene>
<dbReference type="GO" id="GO:0016887">
    <property type="term" value="F:ATP hydrolysis activity"/>
    <property type="evidence" value="ECO:0007669"/>
    <property type="project" value="InterPro"/>
</dbReference>
<dbReference type="InterPro" id="IPR050153">
    <property type="entry name" value="Metal_Ion_Import_ABC"/>
</dbReference>
<protein>
    <submittedName>
        <fullName evidence="6">Abc transporter</fullName>
    </submittedName>
</protein>
<keyword evidence="7" id="KW-1185">Reference proteome</keyword>
<dbReference type="PROSITE" id="PS50893">
    <property type="entry name" value="ABC_TRANSPORTER_2"/>
    <property type="match status" value="1"/>
</dbReference>
<dbReference type="InterPro" id="IPR027417">
    <property type="entry name" value="P-loop_NTPase"/>
</dbReference>
<keyword evidence="2" id="KW-0813">Transport</keyword>
<dbReference type="Pfam" id="PF00005">
    <property type="entry name" value="ABC_tran"/>
    <property type="match status" value="1"/>
</dbReference>
<evidence type="ECO:0000313" key="7">
    <source>
        <dbReference type="Proteomes" id="UP000195985"/>
    </source>
</evidence>
<sequence length="250" mass="27389">MMENLIIQNMNIAYQGQSAIKNATLAFEPNKLTGIVGPNGAGKSTLLKGIMGLTPLNTGAVSLYGKPLKEMINKVAYVEQRQEIDLSFPIDVFGTVLFGTYAKLGFFQRPKQKEKDLALNALEKVGMATFKDRHISELSGGQLQRVFIARALAQEAEWLLLDEPFAGIDASSEKIIIELLKQLRDEGKSIVIVHHDLHKVQSYFDNIVLINIEVVAFGTVSEVFTATNMGRAYGEAISEMISLGGGTNVK</sequence>
<dbReference type="Proteomes" id="UP000195985">
    <property type="component" value="Unassembled WGS sequence"/>
</dbReference>
<dbReference type="InterPro" id="IPR003439">
    <property type="entry name" value="ABC_transporter-like_ATP-bd"/>
</dbReference>
<dbReference type="FunFam" id="3.40.50.300:FF:000134">
    <property type="entry name" value="Iron-enterobactin ABC transporter ATP-binding protein"/>
    <property type="match status" value="1"/>
</dbReference>
<dbReference type="SMART" id="SM00382">
    <property type="entry name" value="AAA"/>
    <property type="match status" value="1"/>
</dbReference>
<keyword evidence="3" id="KW-0547">Nucleotide-binding</keyword>
<accession>A0A1W1IF49</accession>
<name>A0A1W1IF49_9LACT</name>
<comment type="similarity">
    <text evidence="1">Belongs to the ABC transporter superfamily.</text>
</comment>
<evidence type="ECO:0000256" key="3">
    <source>
        <dbReference type="ARBA" id="ARBA00022741"/>
    </source>
</evidence>
<reference evidence="7" key="1">
    <citation type="submission" date="2016-04" db="EMBL/GenBank/DDBJ databases">
        <authorList>
            <person name="Strepis N."/>
        </authorList>
    </citation>
    <scope>NUCLEOTIDE SEQUENCE [LARGE SCALE GENOMIC DNA]</scope>
</reference>
<dbReference type="GO" id="GO:0005524">
    <property type="term" value="F:ATP binding"/>
    <property type="evidence" value="ECO:0007669"/>
    <property type="project" value="UniProtKB-KW"/>
</dbReference>
<dbReference type="PANTHER" id="PTHR42734:SF5">
    <property type="entry name" value="IRON TRANSPORT SYSTEM ATP-BINDING PROTEIN HI_0361-RELATED"/>
    <property type="match status" value="1"/>
</dbReference>
<dbReference type="PROSITE" id="PS00211">
    <property type="entry name" value="ABC_TRANSPORTER_1"/>
    <property type="match status" value="1"/>
</dbReference>
<dbReference type="STRING" id="43064.SAMN04488086_10414"/>
<keyword evidence="4" id="KW-0067">ATP-binding</keyword>
<evidence type="ECO:0000256" key="2">
    <source>
        <dbReference type="ARBA" id="ARBA00022448"/>
    </source>
</evidence>
<dbReference type="InterPro" id="IPR017871">
    <property type="entry name" value="ABC_transporter-like_CS"/>
</dbReference>
<dbReference type="CDD" id="cd03235">
    <property type="entry name" value="ABC_Metallic_Cations"/>
    <property type="match status" value="1"/>
</dbReference>
<feature type="domain" description="ABC transporter" evidence="5">
    <location>
        <begin position="5"/>
        <end position="236"/>
    </location>
</feature>
<dbReference type="SUPFAM" id="SSF52540">
    <property type="entry name" value="P-loop containing nucleoside triphosphate hydrolases"/>
    <property type="match status" value="1"/>
</dbReference>
<evidence type="ECO:0000259" key="5">
    <source>
        <dbReference type="PROSITE" id="PS50893"/>
    </source>
</evidence>
<organism evidence="6 7">
    <name type="scientific">Trichococcus pasteurii</name>
    <dbReference type="NCBI Taxonomy" id="43064"/>
    <lineage>
        <taxon>Bacteria</taxon>
        <taxon>Bacillati</taxon>
        <taxon>Bacillota</taxon>
        <taxon>Bacilli</taxon>
        <taxon>Lactobacillales</taxon>
        <taxon>Carnobacteriaceae</taxon>
        <taxon>Trichococcus</taxon>
    </lineage>
</organism>
<dbReference type="AlphaFoldDB" id="A0A1W1IF49"/>
<evidence type="ECO:0000313" key="6">
    <source>
        <dbReference type="EMBL" id="SLM51634.1"/>
    </source>
</evidence>
<evidence type="ECO:0000256" key="1">
    <source>
        <dbReference type="ARBA" id="ARBA00005417"/>
    </source>
</evidence>
<dbReference type="PANTHER" id="PTHR42734">
    <property type="entry name" value="METAL TRANSPORT SYSTEM ATP-BINDING PROTEIN TM_0124-RELATED"/>
    <property type="match status" value="1"/>
</dbReference>
<dbReference type="EMBL" id="FWEY01000003">
    <property type="protein sequence ID" value="SLM51634.1"/>
    <property type="molecule type" value="Genomic_DNA"/>
</dbReference>
<dbReference type="InterPro" id="IPR003593">
    <property type="entry name" value="AAA+_ATPase"/>
</dbReference>
<proteinExistence type="inferred from homology"/>
<evidence type="ECO:0000256" key="4">
    <source>
        <dbReference type="ARBA" id="ARBA00022840"/>
    </source>
</evidence>